<feature type="transmembrane region" description="Helical" evidence="7">
    <location>
        <begin position="53"/>
        <end position="73"/>
    </location>
</feature>
<protein>
    <submittedName>
        <fullName evidence="9">MFS transporter</fullName>
    </submittedName>
</protein>
<dbReference type="InterPro" id="IPR020846">
    <property type="entry name" value="MFS_dom"/>
</dbReference>
<dbReference type="InterPro" id="IPR010290">
    <property type="entry name" value="TM_effector"/>
</dbReference>
<feature type="transmembrane region" description="Helical" evidence="7">
    <location>
        <begin position="383"/>
        <end position="403"/>
    </location>
</feature>
<feature type="transmembrane region" description="Helical" evidence="7">
    <location>
        <begin position="16"/>
        <end position="41"/>
    </location>
</feature>
<dbReference type="PANTHER" id="PTHR23513">
    <property type="entry name" value="INTEGRAL MEMBRANE EFFLUX PROTEIN-RELATED"/>
    <property type="match status" value="1"/>
</dbReference>
<evidence type="ECO:0000256" key="4">
    <source>
        <dbReference type="ARBA" id="ARBA00022692"/>
    </source>
</evidence>
<feature type="transmembrane region" description="Helical" evidence="7">
    <location>
        <begin position="227"/>
        <end position="249"/>
    </location>
</feature>
<feature type="transmembrane region" description="Helical" evidence="7">
    <location>
        <begin position="80"/>
        <end position="102"/>
    </location>
</feature>
<keyword evidence="10" id="KW-1185">Reference proteome</keyword>
<dbReference type="PROSITE" id="PS50850">
    <property type="entry name" value="MFS"/>
    <property type="match status" value="1"/>
</dbReference>
<evidence type="ECO:0000256" key="1">
    <source>
        <dbReference type="ARBA" id="ARBA00004651"/>
    </source>
</evidence>
<keyword evidence="5 7" id="KW-1133">Transmembrane helix</keyword>
<dbReference type="Proteomes" id="UP000321245">
    <property type="component" value="Unassembled WGS sequence"/>
</dbReference>
<keyword evidence="6 7" id="KW-0472">Membrane</keyword>
<reference evidence="9 10" key="1">
    <citation type="submission" date="2019-07" db="EMBL/GenBank/DDBJ databases">
        <title>Whole genome shotgun sequence of Empedobacter brevis NBRC 14943.</title>
        <authorList>
            <person name="Hosoyama A."/>
            <person name="Uohara A."/>
            <person name="Ohji S."/>
            <person name="Ichikawa N."/>
        </authorList>
    </citation>
    <scope>NUCLEOTIDE SEQUENCE [LARGE SCALE GENOMIC DNA]</scope>
    <source>
        <strain evidence="9 10">NBRC 14943</strain>
    </source>
</reference>
<feature type="transmembrane region" description="Helical" evidence="7">
    <location>
        <begin position="316"/>
        <end position="339"/>
    </location>
</feature>
<feature type="transmembrane region" description="Helical" evidence="7">
    <location>
        <begin position="174"/>
        <end position="193"/>
    </location>
</feature>
<accession>A0A511NDD1</accession>
<keyword evidence="2" id="KW-0813">Transport</keyword>
<dbReference type="Pfam" id="PF05977">
    <property type="entry name" value="MFS_3"/>
    <property type="match status" value="1"/>
</dbReference>
<keyword evidence="3" id="KW-1003">Cell membrane</keyword>
<evidence type="ECO:0000313" key="9">
    <source>
        <dbReference type="EMBL" id="GEM50810.1"/>
    </source>
</evidence>
<comment type="caution">
    <text evidence="9">The sequence shown here is derived from an EMBL/GenBank/DDBJ whole genome shotgun (WGS) entry which is preliminary data.</text>
</comment>
<dbReference type="PANTHER" id="PTHR23513:SF6">
    <property type="entry name" value="MAJOR FACILITATOR SUPERFAMILY ASSOCIATED DOMAIN-CONTAINING PROTEIN"/>
    <property type="match status" value="1"/>
</dbReference>
<dbReference type="CDD" id="cd06173">
    <property type="entry name" value="MFS_MefA_like"/>
    <property type="match status" value="1"/>
</dbReference>
<dbReference type="Gene3D" id="1.20.1250.20">
    <property type="entry name" value="MFS general substrate transporter like domains"/>
    <property type="match status" value="1"/>
</dbReference>
<gene>
    <name evidence="9" type="ORF">EB1_06000</name>
</gene>
<feature type="domain" description="Major facilitator superfamily (MFS) profile" evidence="8">
    <location>
        <begin position="15"/>
        <end position="404"/>
    </location>
</feature>
<evidence type="ECO:0000256" key="7">
    <source>
        <dbReference type="SAM" id="Phobius"/>
    </source>
</evidence>
<dbReference type="GO" id="GO:0005886">
    <property type="term" value="C:plasma membrane"/>
    <property type="evidence" value="ECO:0007669"/>
    <property type="project" value="UniProtKB-SubCell"/>
</dbReference>
<organism evidence="9 10">
    <name type="scientific">Empedobacter brevis NBRC 14943 = ATCC 43319</name>
    <dbReference type="NCBI Taxonomy" id="1218108"/>
    <lineage>
        <taxon>Bacteria</taxon>
        <taxon>Pseudomonadati</taxon>
        <taxon>Bacteroidota</taxon>
        <taxon>Flavobacteriia</taxon>
        <taxon>Flavobacteriales</taxon>
        <taxon>Weeksellaceae</taxon>
        <taxon>Empedobacter</taxon>
    </lineage>
</organism>
<dbReference type="InterPro" id="IPR036259">
    <property type="entry name" value="MFS_trans_sf"/>
</dbReference>
<evidence type="ECO:0000256" key="6">
    <source>
        <dbReference type="ARBA" id="ARBA00023136"/>
    </source>
</evidence>
<keyword evidence="4 7" id="KW-0812">Transmembrane</keyword>
<dbReference type="AlphaFoldDB" id="A0A511NDD1"/>
<dbReference type="GO" id="GO:0022857">
    <property type="term" value="F:transmembrane transporter activity"/>
    <property type="evidence" value="ECO:0007669"/>
    <property type="project" value="InterPro"/>
</dbReference>
<proteinExistence type="predicted"/>
<name>A0A511NDD1_9FLAO</name>
<evidence type="ECO:0000259" key="8">
    <source>
        <dbReference type="PROSITE" id="PS50850"/>
    </source>
</evidence>
<evidence type="ECO:0000256" key="2">
    <source>
        <dbReference type="ARBA" id="ARBA00022448"/>
    </source>
</evidence>
<feature type="transmembrane region" description="Helical" evidence="7">
    <location>
        <begin position="351"/>
        <end position="371"/>
    </location>
</feature>
<sequence>MAMSTGTDLRDWRKKFAVIWSGQLFSILTSSIAQFAFVLWIGMETGSAKVLAYATIAGLLPQILLGPFAGVFVDRWSKKATMIAADSFVALCSGIIALLFYWNLLELWSIYVLLALRSVGGAFHSPAMKSAIPLLAPKNQLVRIAGINEIIQSVSLICGPALGAYFLLTYNMSVIMLLDVFGAFLACVALAFVHIPKAEKTELSTASVFKDMVDGGRIMLRNKPMSWIMLSEIIARFFIFPVIAVTPLLTLNYYKGTPYQVSLVEIIFGIGLLAGGGLLALLNQRFRKISLTIAGYIGLGVTLMVCGLLPPSFFTLFAALTVFQGIAVPLYEGSITALIQTQFETRHLGRVFGLMGSICQVPAIIGLLFTAELADKLGVQNVYIAGGAALCFCAVLVVCIPSVRNLER</sequence>
<feature type="transmembrane region" description="Helical" evidence="7">
    <location>
        <begin position="289"/>
        <end position="310"/>
    </location>
</feature>
<dbReference type="STRING" id="1218108.GCA_000382425_00395"/>
<evidence type="ECO:0000313" key="10">
    <source>
        <dbReference type="Proteomes" id="UP000321245"/>
    </source>
</evidence>
<evidence type="ECO:0000256" key="3">
    <source>
        <dbReference type="ARBA" id="ARBA00022475"/>
    </source>
</evidence>
<dbReference type="SUPFAM" id="SSF103473">
    <property type="entry name" value="MFS general substrate transporter"/>
    <property type="match status" value="1"/>
</dbReference>
<feature type="transmembrane region" description="Helical" evidence="7">
    <location>
        <begin position="261"/>
        <end position="282"/>
    </location>
</feature>
<dbReference type="EMBL" id="BJXC01000002">
    <property type="protein sequence ID" value="GEM50810.1"/>
    <property type="molecule type" value="Genomic_DNA"/>
</dbReference>
<evidence type="ECO:0000256" key="5">
    <source>
        <dbReference type="ARBA" id="ARBA00022989"/>
    </source>
</evidence>
<comment type="subcellular location">
    <subcellularLocation>
        <location evidence="1">Cell membrane</location>
        <topology evidence="1">Multi-pass membrane protein</topology>
    </subcellularLocation>
</comment>